<evidence type="ECO:0000256" key="1">
    <source>
        <dbReference type="SAM" id="SignalP"/>
    </source>
</evidence>
<feature type="chain" id="PRO_5017788874" description="DUF306 domain-containing protein" evidence="1">
    <location>
        <begin position="29"/>
        <end position="136"/>
    </location>
</feature>
<evidence type="ECO:0000313" key="4">
    <source>
        <dbReference type="Proteomes" id="UP000256709"/>
    </source>
</evidence>
<sequence length="136" mass="13662">MPRSLFGPVVAALSGLAVVTLLAGCSSAAPSTGADGGASGTSIPIVGTWGDQSPRQPYLIFDDDSTVSGNDGCNSLGSTYELSGDTITFSRSTSTMMACIGVDSWLSALSTAVVDGDTMTVRNEKGDTIGTLSKSA</sequence>
<dbReference type="PROSITE" id="PS51257">
    <property type="entry name" value="PROKAR_LIPOPROTEIN"/>
    <property type="match status" value="1"/>
</dbReference>
<evidence type="ECO:0000313" key="3">
    <source>
        <dbReference type="EMBL" id="RFA07753.1"/>
    </source>
</evidence>
<name>A0A3E0VDX3_9MICO</name>
<protein>
    <recommendedName>
        <fullName evidence="2">DUF306 domain-containing protein</fullName>
    </recommendedName>
</protein>
<dbReference type="EMBL" id="NBXA01000026">
    <property type="protein sequence ID" value="RFA07753.1"/>
    <property type="molecule type" value="Genomic_DNA"/>
</dbReference>
<gene>
    <name evidence="3" type="ORF">B7R21_15465</name>
</gene>
<dbReference type="OrthoDB" id="4990393at2"/>
<dbReference type="AlphaFoldDB" id="A0A3E0VDX3"/>
<proteinExistence type="predicted"/>
<dbReference type="Proteomes" id="UP000256709">
    <property type="component" value="Unassembled WGS sequence"/>
</dbReference>
<dbReference type="Pfam" id="PF03724">
    <property type="entry name" value="META"/>
    <property type="match status" value="1"/>
</dbReference>
<dbReference type="InterPro" id="IPR038670">
    <property type="entry name" value="HslJ-like_sf"/>
</dbReference>
<organism evidence="3 4">
    <name type="scientific">Subtercola boreus</name>
    <dbReference type="NCBI Taxonomy" id="120213"/>
    <lineage>
        <taxon>Bacteria</taxon>
        <taxon>Bacillati</taxon>
        <taxon>Actinomycetota</taxon>
        <taxon>Actinomycetes</taxon>
        <taxon>Micrococcales</taxon>
        <taxon>Microbacteriaceae</taxon>
        <taxon>Subtercola</taxon>
    </lineage>
</organism>
<feature type="domain" description="DUF306" evidence="2">
    <location>
        <begin position="54"/>
        <end position="129"/>
    </location>
</feature>
<accession>A0A3E0VDX3</accession>
<keyword evidence="1" id="KW-0732">Signal</keyword>
<evidence type="ECO:0000259" key="2">
    <source>
        <dbReference type="Pfam" id="PF03724"/>
    </source>
</evidence>
<dbReference type="InterPro" id="IPR005184">
    <property type="entry name" value="DUF306_Meta_HslJ"/>
</dbReference>
<feature type="signal peptide" evidence="1">
    <location>
        <begin position="1"/>
        <end position="28"/>
    </location>
</feature>
<comment type="caution">
    <text evidence="3">The sequence shown here is derived from an EMBL/GenBank/DDBJ whole genome shotgun (WGS) entry which is preliminary data.</text>
</comment>
<dbReference type="Gene3D" id="2.40.128.270">
    <property type="match status" value="1"/>
</dbReference>
<reference evidence="3 4" key="1">
    <citation type="submission" date="2017-04" db="EMBL/GenBank/DDBJ databases">
        <title>Comparative genome analysis of Subtercola boreus.</title>
        <authorList>
            <person name="Cho Y.-J."/>
            <person name="Cho A."/>
            <person name="Kim O.-S."/>
            <person name="Lee J.-I."/>
        </authorList>
    </citation>
    <scope>NUCLEOTIDE SEQUENCE [LARGE SCALE GENOMIC DNA]</scope>
    <source>
        <strain evidence="3 4">P27444</strain>
    </source>
</reference>